<feature type="transmembrane region" description="Helical" evidence="7">
    <location>
        <begin position="37"/>
        <end position="61"/>
    </location>
</feature>
<dbReference type="OrthoDB" id="9811198at2"/>
<evidence type="ECO:0000259" key="8">
    <source>
        <dbReference type="Pfam" id="PF02308"/>
    </source>
</evidence>
<evidence type="ECO:0000256" key="7">
    <source>
        <dbReference type="SAM" id="Phobius"/>
    </source>
</evidence>
<dbReference type="PANTHER" id="PTHR33778">
    <property type="entry name" value="PROTEIN MGTC"/>
    <property type="match status" value="1"/>
</dbReference>
<keyword evidence="5 7" id="KW-1133">Transmembrane helix</keyword>
<sequence length="244" mass="26547">MVISTTDSIIRLCVALILGAIIGYERQAQNKAAGLRTHTLVCVGSCLCMIISINIAMDHFLLYGYRNADPERIAAQVISGVGFLGAGTILANQKARNVRGLTTAAGLWAVAAIGLVVGAGYLAVAAAATVLIFVVLTVFIRLDKRLSSQHRREYTVHIIMKNTIGQSRRLAEYLENRQMNVKAFRILSDEDSEQAELAVTLIANDSIESDEIIRRLLMVKGVMLAELQRTDDTEGRKSGQGTET</sequence>
<name>A0A346AYT5_9FIRM</name>
<feature type="transmembrane region" description="Helical" evidence="7">
    <location>
        <begin position="123"/>
        <end position="142"/>
    </location>
</feature>
<gene>
    <name evidence="9" type="ORF">DKB62_05300</name>
</gene>
<keyword evidence="6 7" id="KW-0472">Membrane</keyword>
<evidence type="ECO:0000256" key="6">
    <source>
        <dbReference type="ARBA" id="ARBA00023136"/>
    </source>
</evidence>
<proteinExistence type="inferred from homology"/>
<dbReference type="InterPro" id="IPR003416">
    <property type="entry name" value="MgtC/SapB/SrpB/YhiD_fam"/>
</dbReference>
<evidence type="ECO:0000256" key="2">
    <source>
        <dbReference type="ARBA" id="ARBA00009298"/>
    </source>
</evidence>
<evidence type="ECO:0000313" key="10">
    <source>
        <dbReference type="Proteomes" id="UP000254337"/>
    </source>
</evidence>
<evidence type="ECO:0000256" key="1">
    <source>
        <dbReference type="ARBA" id="ARBA00004651"/>
    </source>
</evidence>
<accession>A0A346AYT5</accession>
<feature type="transmembrane region" description="Helical" evidence="7">
    <location>
        <begin position="73"/>
        <end position="91"/>
    </location>
</feature>
<dbReference type="KEGG" id="meg:DKB62_05300"/>
<keyword evidence="4 7" id="KW-0812">Transmembrane</keyword>
<dbReference type="RefSeq" id="WP_107196238.1">
    <property type="nucleotide sequence ID" value="NZ_CP029462.1"/>
</dbReference>
<keyword evidence="3" id="KW-1003">Cell membrane</keyword>
<keyword evidence="10" id="KW-1185">Reference proteome</keyword>
<dbReference type="EMBL" id="CP029462">
    <property type="protein sequence ID" value="AXL21028.1"/>
    <property type="molecule type" value="Genomic_DNA"/>
</dbReference>
<comment type="subcellular location">
    <subcellularLocation>
        <location evidence="1">Cell membrane</location>
        <topology evidence="1">Multi-pass membrane protein</topology>
    </subcellularLocation>
</comment>
<evidence type="ECO:0000256" key="5">
    <source>
        <dbReference type="ARBA" id="ARBA00022989"/>
    </source>
</evidence>
<evidence type="ECO:0000313" key="9">
    <source>
        <dbReference type="EMBL" id="AXL21028.1"/>
    </source>
</evidence>
<dbReference type="Pfam" id="PF02308">
    <property type="entry name" value="MgtC"/>
    <property type="match status" value="1"/>
</dbReference>
<organism evidence="9 10">
    <name type="scientific">Megasphaera stantonii</name>
    <dbReference type="NCBI Taxonomy" id="2144175"/>
    <lineage>
        <taxon>Bacteria</taxon>
        <taxon>Bacillati</taxon>
        <taxon>Bacillota</taxon>
        <taxon>Negativicutes</taxon>
        <taxon>Veillonellales</taxon>
        <taxon>Veillonellaceae</taxon>
        <taxon>Megasphaera</taxon>
    </lineage>
</organism>
<feature type="domain" description="MgtC/SapB/SrpB/YhiD N-terminal" evidence="8">
    <location>
        <begin position="12"/>
        <end position="143"/>
    </location>
</feature>
<reference evidence="9 10" key="1">
    <citation type="submission" date="2018-05" db="EMBL/GenBank/DDBJ databases">
        <title>Complete genome sequence of Megasphaera sp. AJH120T, isolated from the ceca of a chicken.</title>
        <authorList>
            <person name="Maki J."/>
            <person name="Looft T."/>
        </authorList>
    </citation>
    <scope>NUCLEOTIDE SEQUENCE [LARGE SCALE GENOMIC DNA]</scope>
    <source>
        <strain evidence="9 10">AJH120</strain>
    </source>
</reference>
<dbReference type="AlphaFoldDB" id="A0A346AYT5"/>
<dbReference type="Proteomes" id="UP000254337">
    <property type="component" value="Chromosome"/>
</dbReference>
<dbReference type="InterPro" id="IPR049177">
    <property type="entry name" value="MgtC_SapB_SrpB_YhiD_N"/>
</dbReference>
<evidence type="ECO:0000256" key="4">
    <source>
        <dbReference type="ARBA" id="ARBA00022692"/>
    </source>
</evidence>
<evidence type="ECO:0000256" key="3">
    <source>
        <dbReference type="ARBA" id="ARBA00022475"/>
    </source>
</evidence>
<protein>
    <submittedName>
        <fullName evidence="9">MgtC/SapB family protein</fullName>
    </submittedName>
</protein>
<feature type="transmembrane region" description="Helical" evidence="7">
    <location>
        <begin position="98"/>
        <end position="117"/>
    </location>
</feature>
<dbReference type="PRINTS" id="PR01837">
    <property type="entry name" value="MGTCSAPBPROT"/>
</dbReference>
<dbReference type="PANTHER" id="PTHR33778:SF1">
    <property type="entry name" value="MAGNESIUM TRANSPORTER YHID-RELATED"/>
    <property type="match status" value="1"/>
</dbReference>
<dbReference type="GO" id="GO:0005886">
    <property type="term" value="C:plasma membrane"/>
    <property type="evidence" value="ECO:0007669"/>
    <property type="project" value="UniProtKB-SubCell"/>
</dbReference>
<comment type="similarity">
    <text evidence="2">Belongs to the MgtC/SapB family.</text>
</comment>